<dbReference type="Proteomes" id="UP000887540">
    <property type="component" value="Unplaced"/>
</dbReference>
<sequence length="272" mass="31546">MNILLQRFLKSFFIFILFLTLGRCGVGENPMDMQTFAGIINGIGYVLENPIDTIEIPADLFMGKWYQIYKEAINFDVYRTQMYCPIAYFKPNSVMGEDGFSLEEAYRVTSKNGPIDTFKRDLNKVGPGKYWMYTEEYFYPKQFYIIKAGPNYDNATVDSVDIQYLVVTDGSRLSLMVYARDPQQYFQKYNKEVVEFLEKAGFGGKVFWNKPKPLYQGPDCEWPTEREVFMRRALKNYEVNRKAANATEPSPSAIADLLKNPQLALQKLVQMH</sequence>
<feature type="domain" description="Lipocalin" evidence="2">
    <location>
        <begin position="51"/>
        <end position="202"/>
    </location>
</feature>
<feature type="chain" id="PRO_5037618582" description="Lipocalin domain-containing protein" evidence="1">
    <location>
        <begin position="28"/>
        <end position="272"/>
    </location>
</feature>
<organism evidence="3 4">
    <name type="scientific">Acrobeloides nanus</name>
    <dbReference type="NCBI Taxonomy" id="290746"/>
    <lineage>
        <taxon>Eukaryota</taxon>
        <taxon>Metazoa</taxon>
        <taxon>Ecdysozoa</taxon>
        <taxon>Nematoda</taxon>
        <taxon>Chromadorea</taxon>
        <taxon>Rhabditida</taxon>
        <taxon>Tylenchina</taxon>
        <taxon>Cephalobomorpha</taxon>
        <taxon>Cephaloboidea</taxon>
        <taxon>Cephalobidae</taxon>
        <taxon>Acrobeloides</taxon>
    </lineage>
</organism>
<accession>A0A914C5R8</accession>
<keyword evidence="1" id="KW-0732">Signal</keyword>
<evidence type="ECO:0000313" key="3">
    <source>
        <dbReference type="Proteomes" id="UP000887540"/>
    </source>
</evidence>
<dbReference type="AlphaFoldDB" id="A0A914C5R8"/>
<protein>
    <recommendedName>
        <fullName evidence="2">Lipocalin domain-containing protein</fullName>
    </recommendedName>
</protein>
<evidence type="ECO:0000259" key="2">
    <source>
        <dbReference type="Pfam" id="PF24976"/>
    </source>
</evidence>
<keyword evidence="3" id="KW-1185">Reference proteome</keyword>
<dbReference type="PANTHER" id="PTHR37437">
    <property type="entry name" value="LIPOCALIN-RELATED PROTEIN-RELATED"/>
    <property type="match status" value="1"/>
</dbReference>
<dbReference type="InterPro" id="IPR056868">
    <property type="entry name" value="Lipocalin_dom_nem"/>
</dbReference>
<dbReference type="Gene3D" id="2.40.128.20">
    <property type="match status" value="1"/>
</dbReference>
<dbReference type="WBParaSite" id="ACRNAN_Path_365.g1381.t1">
    <property type="protein sequence ID" value="ACRNAN_Path_365.g1381.t1"/>
    <property type="gene ID" value="ACRNAN_Path_365.g1381"/>
</dbReference>
<feature type="signal peptide" evidence="1">
    <location>
        <begin position="1"/>
        <end position="27"/>
    </location>
</feature>
<dbReference type="PANTHER" id="PTHR37437:SF1">
    <property type="entry name" value="LIPOCALIN-RELATED PROTEIN"/>
    <property type="match status" value="1"/>
</dbReference>
<evidence type="ECO:0000313" key="4">
    <source>
        <dbReference type="WBParaSite" id="ACRNAN_Path_365.g1381.t1"/>
    </source>
</evidence>
<evidence type="ECO:0000256" key="1">
    <source>
        <dbReference type="SAM" id="SignalP"/>
    </source>
</evidence>
<dbReference type="SUPFAM" id="SSF50814">
    <property type="entry name" value="Lipocalins"/>
    <property type="match status" value="1"/>
</dbReference>
<name>A0A914C5R8_9BILA</name>
<reference evidence="4" key="1">
    <citation type="submission" date="2022-11" db="UniProtKB">
        <authorList>
            <consortium name="WormBaseParasite"/>
        </authorList>
    </citation>
    <scope>IDENTIFICATION</scope>
</reference>
<dbReference type="InterPro" id="IPR012674">
    <property type="entry name" value="Calycin"/>
</dbReference>
<proteinExistence type="predicted"/>
<dbReference type="Pfam" id="PF24976">
    <property type="entry name" value="Lipocalin_10"/>
    <property type="match status" value="1"/>
</dbReference>